<reference evidence="4 5" key="1">
    <citation type="submission" date="2014-05" db="EMBL/GenBank/DDBJ databases">
        <title>Complete genome sequence of Corynebacterium marinum DSM 44953.</title>
        <authorList>
            <person name="Schaffert L."/>
            <person name="Albersmeier A."/>
            <person name="Kalinowski J."/>
            <person name="Ruckert C."/>
        </authorList>
    </citation>
    <scope>NUCLEOTIDE SEQUENCE [LARGE SCALE GENOMIC DNA]</scope>
    <source>
        <strain evidence="4 5">DSM 44953</strain>
    </source>
</reference>
<feature type="region of interest" description="Disordered" evidence="1">
    <location>
        <begin position="1"/>
        <end position="29"/>
    </location>
</feature>
<evidence type="ECO:0000256" key="2">
    <source>
        <dbReference type="SAM" id="Phobius"/>
    </source>
</evidence>
<proteinExistence type="predicted"/>
<feature type="compositionally biased region" description="Low complexity" evidence="1">
    <location>
        <begin position="116"/>
        <end position="140"/>
    </location>
</feature>
<evidence type="ECO:0000313" key="4">
    <source>
        <dbReference type="EMBL" id="AJK69788.1"/>
    </source>
</evidence>
<dbReference type="Gene3D" id="3.30.70.2390">
    <property type="match status" value="1"/>
</dbReference>
<evidence type="ECO:0000313" key="5">
    <source>
        <dbReference type="Proteomes" id="UP000031928"/>
    </source>
</evidence>
<dbReference type="InterPro" id="IPR027381">
    <property type="entry name" value="LytR/CpsA/Psr_C"/>
</dbReference>
<feature type="compositionally biased region" description="Low complexity" evidence="1">
    <location>
        <begin position="12"/>
        <end position="29"/>
    </location>
</feature>
<sequence length="238" mass="23929">MTNVNPDNTSESADPGPGSGPAPGAAAGSGLPLRGLAMVLIAVAVLLAMWGVYATTQNSDSSGGAAAPTTEAATAVQESPGESTDAEDTTGAAESTRPEETERAAGAEAETESESPDSPTSGAPAPAGAQPAPRGATPAADPERVHVLNNSTVPNLAADIAGTLDRDGYELGEVGNLAEVILPENTVFFQPGNQDAETRARELADRVGGVAREYDETLPDGTAGRNDLTLVLVEQVAL</sequence>
<dbReference type="Proteomes" id="UP000031928">
    <property type="component" value="Chromosome"/>
</dbReference>
<dbReference type="AlphaFoldDB" id="A0A0B6TPG0"/>
<gene>
    <name evidence="4" type="ORF">B840_11080</name>
</gene>
<dbReference type="HOGENOM" id="CLU_073279_0_1_11"/>
<dbReference type="STRING" id="1224162.B840_11080"/>
<feature type="region of interest" description="Disordered" evidence="1">
    <location>
        <begin position="57"/>
        <end position="140"/>
    </location>
</feature>
<keyword evidence="5" id="KW-1185">Reference proteome</keyword>
<feature type="compositionally biased region" description="Basic and acidic residues" evidence="1">
    <location>
        <begin position="96"/>
        <end position="105"/>
    </location>
</feature>
<name>A0A0B6TPG0_9CORY</name>
<dbReference type="KEGG" id="cmq:B840_11080"/>
<feature type="compositionally biased region" description="Polar residues" evidence="1">
    <location>
        <begin position="1"/>
        <end position="11"/>
    </location>
</feature>
<feature type="domain" description="LytR/CpsA/Psr regulator C-terminal" evidence="3">
    <location>
        <begin position="144"/>
        <end position="232"/>
    </location>
</feature>
<keyword evidence="2" id="KW-0472">Membrane</keyword>
<feature type="transmembrane region" description="Helical" evidence="2">
    <location>
        <begin position="33"/>
        <end position="53"/>
    </location>
</feature>
<feature type="compositionally biased region" description="Low complexity" evidence="1">
    <location>
        <begin position="65"/>
        <end position="75"/>
    </location>
</feature>
<organism evidence="4 5">
    <name type="scientific">Corynebacterium marinum DSM 44953</name>
    <dbReference type="NCBI Taxonomy" id="1224162"/>
    <lineage>
        <taxon>Bacteria</taxon>
        <taxon>Bacillati</taxon>
        <taxon>Actinomycetota</taxon>
        <taxon>Actinomycetes</taxon>
        <taxon>Mycobacteriales</taxon>
        <taxon>Corynebacteriaceae</taxon>
        <taxon>Corynebacterium</taxon>
    </lineage>
</organism>
<keyword evidence="2" id="KW-1133">Transmembrane helix</keyword>
<evidence type="ECO:0000256" key="1">
    <source>
        <dbReference type="SAM" id="MobiDB-lite"/>
    </source>
</evidence>
<accession>A0A0B6TPG0</accession>
<keyword evidence="2" id="KW-0812">Transmembrane</keyword>
<dbReference type="EMBL" id="CP007790">
    <property type="protein sequence ID" value="AJK69788.1"/>
    <property type="molecule type" value="Genomic_DNA"/>
</dbReference>
<dbReference type="Pfam" id="PF13399">
    <property type="entry name" value="LytR_C"/>
    <property type="match status" value="1"/>
</dbReference>
<protein>
    <recommendedName>
        <fullName evidence="3">LytR/CpsA/Psr regulator C-terminal domain-containing protein</fullName>
    </recommendedName>
</protein>
<evidence type="ECO:0000259" key="3">
    <source>
        <dbReference type="Pfam" id="PF13399"/>
    </source>
</evidence>